<dbReference type="SUPFAM" id="SSF55811">
    <property type="entry name" value="Nudix"/>
    <property type="match status" value="1"/>
</dbReference>
<dbReference type="PANTHER" id="PTHR43046:SF12">
    <property type="entry name" value="GDP-MANNOSE MANNOSYL HYDROLASE"/>
    <property type="match status" value="1"/>
</dbReference>
<dbReference type="PRINTS" id="PR00502">
    <property type="entry name" value="NUDIXFAMILY"/>
</dbReference>
<comment type="cofactor">
    <cofactor evidence="1">
        <name>Mg(2+)</name>
        <dbReference type="ChEBI" id="CHEBI:18420"/>
    </cofactor>
</comment>
<dbReference type="InterPro" id="IPR020084">
    <property type="entry name" value="NUDIX_hydrolase_CS"/>
</dbReference>
<keyword evidence="8" id="KW-1185">Reference proteome</keyword>
<dbReference type="AlphaFoldDB" id="A0A7W7FRC2"/>
<organism evidence="7 8">
    <name type="scientific">Crossiella cryophila</name>
    <dbReference type="NCBI Taxonomy" id="43355"/>
    <lineage>
        <taxon>Bacteria</taxon>
        <taxon>Bacillati</taxon>
        <taxon>Actinomycetota</taxon>
        <taxon>Actinomycetes</taxon>
        <taxon>Pseudonocardiales</taxon>
        <taxon>Pseudonocardiaceae</taxon>
        <taxon>Crossiella</taxon>
    </lineage>
</organism>
<evidence type="ECO:0000259" key="6">
    <source>
        <dbReference type="PROSITE" id="PS51462"/>
    </source>
</evidence>
<dbReference type="PROSITE" id="PS51462">
    <property type="entry name" value="NUDIX"/>
    <property type="match status" value="1"/>
</dbReference>
<dbReference type="Pfam" id="PF00293">
    <property type="entry name" value="NUDIX"/>
    <property type="match status" value="1"/>
</dbReference>
<dbReference type="EMBL" id="JACHMH010000001">
    <property type="protein sequence ID" value="MBB4674780.1"/>
    <property type="molecule type" value="Genomic_DNA"/>
</dbReference>
<dbReference type="InterPro" id="IPR000086">
    <property type="entry name" value="NUDIX_hydrolase_dom"/>
</dbReference>
<feature type="domain" description="Nudix hydrolase" evidence="6">
    <location>
        <begin position="2"/>
        <end position="127"/>
    </location>
</feature>
<dbReference type="GO" id="GO:0016787">
    <property type="term" value="F:hydrolase activity"/>
    <property type="evidence" value="ECO:0007669"/>
    <property type="project" value="UniProtKB-KW"/>
</dbReference>
<comment type="caution">
    <text evidence="7">The sequence shown here is derived from an EMBL/GenBank/DDBJ whole genome shotgun (WGS) entry which is preliminary data.</text>
</comment>
<evidence type="ECO:0000256" key="5">
    <source>
        <dbReference type="RuleBase" id="RU003476"/>
    </source>
</evidence>
<evidence type="ECO:0000256" key="4">
    <source>
        <dbReference type="ARBA" id="ARBA00022842"/>
    </source>
</evidence>
<proteinExistence type="inferred from homology"/>
<dbReference type="Proteomes" id="UP000533598">
    <property type="component" value="Unassembled WGS sequence"/>
</dbReference>
<protein>
    <submittedName>
        <fullName evidence="7">8-oxo-dGTP pyrophosphatase MutT (NUDIX family)</fullName>
    </submittedName>
</protein>
<dbReference type="PROSITE" id="PS00893">
    <property type="entry name" value="NUDIX_BOX"/>
    <property type="match status" value="1"/>
</dbReference>
<evidence type="ECO:0000256" key="1">
    <source>
        <dbReference type="ARBA" id="ARBA00001946"/>
    </source>
</evidence>
<evidence type="ECO:0000256" key="2">
    <source>
        <dbReference type="ARBA" id="ARBA00005582"/>
    </source>
</evidence>
<dbReference type="CDD" id="cd04699">
    <property type="entry name" value="NUDIX_MutT_Nudt1"/>
    <property type="match status" value="1"/>
</dbReference>
<evidence type="ECO:0000313" key="7">
    <source>
        <dbReference type="EMBL" id="MBB4674780.1"/>
    </source>
</evidence>
<dbReference type="InterPro" id="IPR015797">
    <property type="entry name" value="NUDIX_hydrolase-like_dom_sf"/>
</dbReference>
<keyword evidence="4" id="KW-0460">Magnesium</keyword>
<accession>A0A7W7FRC2</accession>
<gene>
    <name evidence="7" type="ORF">HNR67_000898</name>
</gene>
<dbReference type="PANTHER" id="PTHR43046">
    <property type="entry name" value="GDP-MANNOSE MANNOSYL HYDROLASE"/>
    <property type="match status" value="1"/>
</dbReference>
<dbReference type="Gene3D" id="3.90.79.10">
    <property type="entry name" value="Nucleoside Triphosphate Pyrophosphohydrolase"/>
    <property type="match status" value="1"/>
</dbReference>
<sequence length="131" mass="14536">MGYPVSIKGVLVRAGRVLLLRNDRGEWELPGGRIEAGETPELCLAREIWEETGCAVTVGPILDSWLYLIEQVGREVFVVTYGCHPADDVAPTLSAEHREVGFFAADQVAGLVMPEGYRRSVAHWFADPRRL</sequence>
<evidence type="ECO:0000313" key="8">
    <source>
        <dbReference type="Proteomes" id="UP000533598"/>
    </source>
</evidence>
<keyword evidence="3 5" id="KW-0378">Hydrolase</keyword>
<dbReference type="InterPro" id="IPR020476">
    <property type="entry name" value="Nudix_hydrolase"/>
</dbReference>
<comment type="similarity">
    <text evidence="2 5">Belongs to the Nudix hydrolase family.</text>
</comment>
<dbReference type="RefSeq" id="WP_185000860.1">
    <property type="nucleotide sequence ID" value="NZ_BAAAUI010000024.1"/>
</dbReference>
<reference evidence="7 8" key="1">
    <citation type="submission" date="2020-08" db="EMBL/GenBank/DDBJ databases">
        <title>Sequencing the genomes of 1000 actinobacteria strains.</title>
        <authorList>
            <person name="Klenk H.-P."/>
        </authorList>
    </citation>
    <scope>NUCLEOTIDE SEQUENCE [LARGE SCALE GENOMIC DNA]</scope>
    <source>
        <strain evidence="7 8">DSM 44230</strain>
    </source>
</reference>
<evidence type="ECO:0000256" key="3">
    <source>
        <dbReference type="ARBA" id="ARBA00022801"/>
    </source>
</evidence>
<name>A0A7W7FRC2_9PSEU</name>